<evidence type="ECO:0000259" key="3">
    <source>
        <dbReference type="Pfam" id="PF00881"/>
    </source>
</evidence>
<dbReference type="PANTHER" id="PTHR43673:SF10">
    <property type="entry name" value="NADH DEHYDROGENASE_NAD(P)H NITROREDUCTASE XCC3605-RELATED"/>
    <property type="match status" value="1"/>
</dbReference>
<comment type="similarity">
    <text evidence="1">Belongs to the nitroreductase family.</text>
</comment>
<accession>A0A6N8J5A5</accession>
<proteinExistence type="inferred from homology"/>
<keyword evidence="5" id="KW-1185">Reference proteome</keyword>
<dbReference type="InterPro" id="IPR000415">
    <property type="entry name" value="Nitroreductase-like"/>
</dbReference>
<dbReference type="EMBL" id="WRXO01000001">
    <property type="protein sequence ID" value="MVT40370.1"/>
    <property type="molecule type" value="Genomic_DNA"/>
</dbReference>
<dbReference type="AlphaFoldDB" id="A0A6N8J5A5"/>
<sequence length="191" mass="21332">MSIKFAQTKHQVIDLIKHRWSARSFAEKAISERDMQTILEAGSWAASANNSQPWRYAYAHKGTEGFETLLSTLAPGNQPWAKNAAVLVAGIGIKELPDTQQKNAYYLHDIGMANSFILLQASSMDIYSHVMAGFSKQQISEKLSLPENEEPVCIIALGYLADAEKLEEPYKSREMAPRSRKPLAEFTTLLD</sequence>
<dbReference type="InterPro" id="IPR029479">
    <property type="entry name" value="Nitroreductase"/>
</dbReference>
<reference evidence="4 5" key="1">
    <citation type="submission" date="2019-12" db="EMBL/GenBank/DDBJ databases">
        <title>The draft genomic sequence of strain Chitinophaga oryziterrae JCM 16595.</title>
        <authorList>
            <person name="Zhang X."/>
        </authorList>
    </citation>
    <scope>NUCLEOTIDE SEQUENCE [LARGE SCALE GENOMIC DNA]</scope>
    <source>
        <strain evidence="4 5">JCM 16595</strain>
    </source>
</reference>
<protein>
    <submittedName>
        <fullName evidence="4">Nitroreductase</fullName>
    </submittedName>
</protein>
<keyword evidence="2" id="KW-0560">Oxidoreductase</keyword>
<evidence type="ECO:0000256" key="2">
    <source>
        <dbReference type="ARBA" id="ARBA00023002"/>
    </source>
</evidence>
<dbReference type="CDD" id="cd02138">
    <property type="entry name" value="TdsD-like"/>
    <property type="match status" value="1"/>
</dbReference>
<feature type="domain" description="Nitroreductase" evidence="3">
    <location>
        <begin position="16"/>
        <end position="159"/>
    </location>
</feature>
<comment type="caution">
    <text evidence="4">The sequence shown here is derived from an EMBL/GenBank/DDBJ whole genome shotgun (WGS) entry which is preliminary data.</text>
</comment>
<dbReference type="Proteomes" id="UP000468388">
    <property type="component" value="Unassembled WGS sequence"/>
</dbReference>
<dbReference type="Pfam" id="PF00881">
    <property type="entry name" value="Nitroreductase"/>
    <property type="match status" value="1"/>
</dbReference>
<evidence type="ECO:0000313" key="4">
    <source>
        <dbReference type="EMBL" id="MVT40370.1"/>
    </source>
</evidence>
<organism evidence="4 5">
    <name type="scientific">Chitinophaga oryziterrae</name>
    <dbReference type="NCBI Taxonomy" id="1031224"/>
    <lineage>
        <taxon>Bacteria</taxon>
        <taxon>Pseudomonadati</taxon>
        <taxon>Bacteroidota</taxon>
        <taxon>Chitinophagia</taxon>
        <taxon>Chitinophagales</taxon>
        <taxon>Chitinophagaceae</taxon>
        <taxon>Chitinophaga</taxon>
    </lineage>
</organism>
<dbReference type="OrthoDB" id="9809288at2"/>
<gene>
    <name evidence="4" type="ORF">GO495_07235</name>
</gene>
<dbReference type="GO" id="GO:0016491">
    <property type="term" value="F:oxidoreductase activity"/>
    <property type="evidence" value="ECO:0007669"/>
    <property type="project" value="UniProtKB-KW"/>
</dbReference>
<evidence type="ECO:0000256" key="1">
    <source>
        <dbReference type="ARBA" id="ARBA00007118"/>
    </source>
</evidence>
<dbReference type="PANTHER" id="PTHR43673">
    <property type="entry name" value="NAD(P)H NITROREDUCTASE YDGI-RELATED"/>
    <property type="match status" value="1"/>
</dbReference>
<evidence type="ECO:0000313" key="5">
    <source>
        <dbReference type="Proteomes" id="UP000468388"/>
    </source>
</evidence>
<dbReference type="RefSeq" id="WP_157299003.1">
    <property type="nucleotide sequence ID" value="NZ_BAAAZB010000005.1"/>
</dbReference>
<dbReference type="SUPFAM" id="SSF55469">
    <property type="entry name" value="FMN-dependent nitroreductase-like"/>
    <property type="match status" value="1"/>
</dbReference>
<name>A0A6N8J5A5_9BACT</name>
<dbReference type="Gene3D" id="3.40.109.10">
    <property type="entry name" value="NADH Oxidase"/>
    <property type="match status" value="1"/>
</dbReference>